<feature type="chain" id="PRO_5038793826" evidence="2">
    <location>
        <begin position="18"/>
        <end position="144"/>
    </location>
</feature>
<feature type="domain" description="DUF4352" evidence="3">
    <location>
        <begin position="55"/>
        <end position="120"/>
    </location>
</feature>
<dbReference type="Pfam" id="PF11611">
    <property type="entry name" value="DUF4352"/>
    <property type="match status" value="1"/>
</dbReference>
<dbReference type="InterPro" id="IPR029051">
    <property type="entry name" value="DUF4352"/>
</dbReference>
<dbReference type="InterPro" id="IPR029050">
    <property type="entry name" value="Immunoprotect_excell_Ig-like"/>
</dbReference>
<keyword evidence="5" id="KW-1185">Reference proteome</keyword>
<gene>
    <name evidence="4" type="ORF">D7D52_32750</name>
</gene>
<sequence length="144" mass="14607">MIRKTVAAFAIAAAALAGTGVLTGCDPSKPAPVSSAGSVVQLSATPTAFTAGVLDDGSAYTSVLVTVTNNSKDKVVSVNPLYFSITDTAGNKHTAELGVEQNEIAMVDLQPGEKVTGAVAAKGTFTAKTVVFDNMTDQVRAEVS</sequence>
<evidence type="ECO:0000313" key="5">
    <source>
        <dbReference type="Proteomes" id="UP000267164"/>
    </source>
</evidence>
<proteinExistence type="predicted"/>
<dbReference type="AlphaFoldDB" id="A0A386ZK50"/>
<dbReference type="EMBL" id="CP032568">
    <property type="protein sequence ID" value="AYF77798.1"/>
    <property type="molecule type" value="Genomic_DNA"/>
</dbReference>
<protein>
    <submittedName>
        <fullName evidence="4">DUF4352 domain-containing protein</fullName>
    </submittedName>
</protein>
<dbReference type="OrthoDB" id="3482269at2"/>
<evidence type="ECO:0000256" key="2">
    <source>
        <dbReference type="SAM" id="SignalP"/>
    </source>
</evidence>
<evidence type="ECO:0000256" key="1">
    <source>
        <dbReference type="ARBA" id="ARBA00022729"/>
    </source>
</evidence>
<reference evidence="4 5" key="1">
    <citation type="submission" date="2018-09" db="EMBL/GenBank/DDBJ databases">
        <title>Nocardia yunnanensis sp. nov., an actinomycete isolated from a soil sample.</title>
        <authorList>
            <person name="Zhang J."/>
        </authorList>
    </citation>
    <scope>NUCLEOTIDE SEQUENCE [LARGE SCALE GENOMIC DNA]</scope>
    <source>
        <strain evidence="4 5">CFHS0054</strain>
    </source>
</reference>
<dbReference type="PROSITE" id="PS51257">
    <property type="entry name" value="PROKAR_LIPOPROTEIN"/>
    <property type="match status" value="1"/>
</dbReference>
<name>A0A386ZK50_9NOCA</name>
<dbReference type="KEGG" id="nyu:D7D52_32750"/>
<dbReference type="RefSeq" id="WP_120742619.1">
    <property type="nucleotide sequence ID" value="NZ_CP032568.1"/>
</dbReference>
<evidence type="ECO:0000313" key="4">
    <source>
        <dbReference type="EMBL" id="AYF77798.1"/>
    </source>
</evidence>
<feature type="signal peptide" evidence="2">
    <location>
        <begin position="1"/>
        <end position="17"/>
    </location>
</feature>
<keyword evidence="1 2" id="KW-0732">Signal</keyword>
<accession>A0A386ZK50</accession>
<dbReference type="Proteomes" id="UP000267164">
    <property type="component" value="Chromosome"/>
</dbReference>
<organism evidence="4 5">
    <name type="scientific">Nocardia yunnanensis</name>
    <dbReference type="NCBI Taxonomy" id="2382165"/>
    <lineage>
        <taxon>Bacteria</taxon>
        <taxon>Bacillati</taxon>
        <taxon>Actinomycetota</taxon>
        <taxon>Actinomycetes</taxon>
        <taxon>Mycobacteriales</taxon>
        <taxon>Nocardiaceae</taxon>
        <taxon>Nocardia</taxon>
    </lineage>
</organism>
<dbReference type="Gene3D" id="2.60.40.1240">
    <property type="match status" value="1"/>
</dbReference>
<evidence type="ECO:0000259" key="3">
    <source>
        <dbReference type="Pfam" id="PF11611"/>
    </source>
</evidence>